<dbReference type="InterPro" id="IPR005119">
    <property type="entry name" value="LysR_subst-bd"/>
</dbReference>
<dbReference type="InterPro" id="IPR036388">
    <property type="entry name" value="WH-like_DNA-bd_sf"/>
</dbReference>
<evidence type="ECO:0000256" key="3">
    <source>
        <dbReference type="ARBA" id="ARBA00023125"/>
    </source>
</evidence>
<dbReference type="Gene3D" id="3.40.190.10">
    <property type="entry name" value="Periplasmic binding protein-like II"/>
    <property type="match status" value="2"/>
</dbReference>
<proteinExistence type="inferred from homology"/>
<evidence type="ECO:0000313" key="7">
    <source>
        <dbReference type="Proteomes" id="UP000308038"/>
    </source>
</evidence>
<evidence type="ECO:0000259" key="5">
    <source>
        <dbReference type="PROSITE" id="PS50931"/>
    </source>
</evidence>
<gene>
    <name evidence="6" type="ORF">E5988_00515</name>
</gene>
<evidence type="ECO:0000256" key="4">
    <source>
        <dbReference type="ARBA" id="ARBA00023163"/>
    </source>
</evidence>
<dbReference type="PRINTS" id="PR00039">
    <property type="entry name" value="HTHLYSR"/>
</dbReference>
<dbReference type="InterPro" id="IPR050389">
    <property type="entry name" value="LysR-type_TF"/>
</dbReference>
<keyword evidence="2" id="KW-0805">Transcription regulation</keyword>
<comment type="similarity">
    <text evidence="1">Belongs to the LysR transcriptional regulatory family.</text>
</comment>
<keyword evidence="4" id="KW-0804">Transcription</keyword>
<dbReference type="SUPFAM" id="SSF53850">
    <property type="entry name" value="Periplasmic binding protein-like II"/>
    <property type="match status" value="1"/>
</dbReference>
<dbReference type="Pfam" id="PF00126">
    <property type="entry name" value="HTH_1"/>
    <property type="match status" value="1"/>
</dbReference>
<dbReference type="Proteomes" id="UP000308038">
    <property type="component" value="Unassembled WGS sequence"/>
</dbReference>
<dbReference type="PROSITE" id="PS50931">
    <property type="entry name" value="HTH_LYSR"/>
    <property type="match status" value="1"/>
</dbReference>
<evidence type="ECO:0000256" key="1">
    <source>
        <dbReference type="ARBA" id="ARBA00009437"/>
    </source>
</evidence>
<dbReference type="EMBL" id="SSTI01000001">
    <property type="protein sequence ID" value="THG41988.1"/>
    <property type="molecule type" value="Genomic_DNA"/>
</dbReference>
<dbReference type="RefSeq" id="WP_136450398.1">
    <property type="nucleotide sequence ID" value="NZ_SSTI01000001.1"/>
</dbReference>
<dbReference type="Pfam" id="PF03466">
    <property type="entry name" value="LysR_substrate"/>
    <property type="match status" value="1"/>
</dbReference>
<dbReference type="CDD" id="cd08417">
    <property type="entry name" value="PBP2_Nitroaromatics_like"/>
    <property type="match status" value="1"/>
</dbReference>
<organism evidence="6 7">
    <name type="scientific">Sphingomonas olei</name>
    <dbReference type="NCBI Taxonomy" id="1886787"/>
    <lineage>
        <taxon>Bacteria</taxon>
        <taxon>Pseudomonadati</taxon>
        <taxon>Pseudomonadota</taxon>
        <taxon>Alphaproteobacteria</taxon>
        <taxon>Sphingomonadales</taxon>
        <taxon>Sphingomonadaceae</taxon>
        <taxon>Sphingomonas</taxon>
    </lineage>
</organism>
<dbReference type="Gene3D" id="1.10.10.10">
    <property type="entry name" value="Winged helix-like DNA-binding domain superfamily/Winged helix DNA-binding domain"/>
    <property type="match status" value="1"/>
</dbReference>
<reference evidence="6 7" key="1">
    <citation type="submission" date="2019-04" db="EMBL/GenBank/DDBJ databases">
        <title>Microbes associate with the intestines of laboratory mice.</title>
        <authorList>
            <person name="Navarre W."/>
            <person name="Wong E."/>
            <person name="Huang K.C."/>
            <person name="Tropini C."/>
            <person name="Ng K."/>
            <person name="Yu B."/>
        </authorList>
    </citation>
    <scope>NUCLEOTIDE SEQUENCE [LARGE SCALE GENOMIC DNA]</scope>
    <source>
        <strain evidence="6 7">NM83_B4-11</strain>
    </source>
</reference>
<dbReference type="PANTHER" id="PTHR30118:SF15">
    <property type="entry name" value="TRANSCRIPTIONAL REGULATORY PROTEIN"/>
    <property type="match status" value="1"/>
</dbReference>
<dbReference type="SUPFAM" id="SSF46785">
    <property type="entry name" value="Winged helix' DNA-binding domain"/>
    <property type="match status" value="1"/>
</dbReference>
<dbReference type="PANTHER" id="PTHR30118">
    <property type="entry name" value="HTH-TYPE TRANSCRIPTIONAL REGULATOR LEUO-RELATED"/>
    <property type="match status" value="1"/>
</dbReference>
<sequence>MTRPISRIHLNLLGVFEAIYSRGGVTAAARHLHLTQSAISHSLAKLRVAFDDELFVRFGNAMVPTALARAIIGPVRDALGMVEQALVAAARFDPATTQRSFRIGLRQANEARFFADLVSRALAQAPGATLVSVNFRRSEIAAALAHGELDMAIDVPSAAIDGLLAEPLRTDTMVVAARRGHPAIDGAIDLATYLACDHVHASPRSTGLGLEDQALATKGLSRTVRVRCQNIWSAWQTVARSDMILTLLDAHARALRPVADHQVLPLPFRIAAWPLQLLWHESAARDPGNAWLRALVQETFAGSTP</sequence>
<accession>A0ABY2QP73</accession>
<keyword evidence="7" id="KW-1185">Reference proteome</keyword>
<dbReference type="InterPro" id="IPR036390">
    <property type="entry name" value="WH_DNA-bd_sf"/>
</dbReference>
<dbReference type="InterPro" id="IPR000847">
    <property type="entry name" value="LysR_HTH_N"/>
</dbReference>
<evidence type="ECO:0000256" key="2">
    <source>
        <dbReference type="ARBA" id="ARBA00023015"/>
    </source>
</evidence>
<comment type="caution">
    <text evidence="6">The sequence shown here is derived from an EMBL/GenBank/DDBJ whole genome shotgun (WGS) entry which is preliminary data.</text>
</comment>
<feature type="domain" description="HTH lysR-type" evidence="5">
    <location>
        <begin position="8"/>
        <end position="65"/>
    </location>
</feature>
<dbReference type="InterPro" id="IPR037402">
    <property type="entry name" value="YidZ_PBP2"/>
</dbReference>
<keyword evidence="3" id="KW-0238">DNA-binding</keyword>
<protein>
    <submittedName>
        <fullName evidence="6">LysR family transcriptional regulator</fullName>
    </submittedName>
</protein>
<evidence type="ECO:0000313" key="6">
    <source>
        <dbReference type="EMBL" id="THG41988.1"/>
    </source>
</evidence>
<name>A0ABY2QP73_9SPHN</name>